<evidence type="ECO:0000313" key="12">
    <source>
        <dbReference type="EMBL" id="KFM74256.1"/>
    </source>
</evidence>
<dbReference type="OrthoDB" id="440202at2759"/>
<reference evidence="12 13" key="1">
    <citation type="submission" date="2013-11" db="EMBL/GenBank/DDBJ databases">
        <title>Genome sequencing of Stegodyphus mimosarum.</title>
        <authorList>
            <person name="Bechsgaard J."/>
        </authorList>
    </citation>
    <scope>NUCLEOTIDE SEQUENCE [LARGE SCALE GENOMIC DNA]</scope>
</reference>
<dbReference type="SUPFAM" id="SSF101391">
    <property type="entry name" value="Hsp90 co-chaperone CDC37"/>
    <property type="match status" value="1"/>
</dbReference>
<feature type="domain" description="Cdc37 Hsp90 binding" evidence="10">
    <location>
        <begin position="123"/>
        <end position="281"/>
    </location>
</feature>
<dbReference type="GO" id="GO:0006457">
    <property type="term" value="P:protein folding"/>
    <property type="evidence" value="ECO:0007669"/>
    <property type="project" value="TreeGrafter"/>
</dbReference>
<protein>
    <recommendedName>
        <fullName evidence="3">Hsp90 co-chaperone Cdc37</fullName>
    </recommendedName>
    <alternativeName>
        <fullName evidence="6">Hsp90 chaperone protein kinase-targeting subunit</fullName>
    </alternativeName>
</protein>
<feature type="region of interest" description="Disordered" evidence="8">
    <location>
        <begin position="1"/>
        <end position="26"/>
    </location>
</feature>
<evidence type="ECO:0000259" key="9">
    <source>
        <dbReference type="SMART" id="SM01069"/>
    </source>
</evidence>
<comment type="subcellular location">
    <subcellularLocation>
        <location evidence="1">Cytoplasm</location>
    </subcellularLocation>
</comment>
<keyword evidence="4" id="KW-0963">Cytoplasm</keyword>
<feature type="domain" description="Cdc37 C-terminal" evidence="9">
    <location>
        <begin position="285"/>
        <end position="361"/>
    </location>
</feature>
<organism evidence="12 13">
    <name type="scientific">Stegodyphus mimosarum</name>
    <name type="common">African social velvet spider</name>
    <dbReference type="NCBI Taxonomy" id="407821"/>
    <lineage>
        <taxon>Eukaryota</taxon>
        <taxon>Metazoa</taxon>
        <taxon>Ecdysozoa</taxon>
        <taxon>Arthropoda</taxon>
        <taxon>Chelicerata</taxon>
        <taxon>Arachnida</taxon>
        <taxon>Araneae</taxon>
        <taxon>Araneomorphae</taxon>
        <taxon>Entelegynae</taxon>
        <taxon>Eresoidea</taxon>
        <taxon>Eresidae</taxon>
        <taxon>Stegodyphus</taxon>
    </lineage>
</organism>
<evidence type="ECO:0000256" key="3">
    <source>
        <dbReference type="ARBA" id="ARBA00020496"/>
    </source>
</evidence>
<dbReference type="Pfam" id="PF08564">
    <property type="entry name" value="CDC37_C"/>
    <property type="match status" value="1"/>
</dbReference>
<dbReference type="AlphaFoldDB" id="A0A087UA67"/>
<sequence>MVDYSKWKNIEISDDEDDTHPNIDTPSLFRWRHQARVERMAEFQHDKDECERLTAENERKLVDVKEKIKYAETSNELNMDELKQELNKLEEEAKRLQKQREELQKKEKLMPWNVDTISHEGFTKTVINKAPPPNKEELTEEQKAEKQRIFVRENEKLLKKFGMFQKYEDSKNFLREHPHLACEETANYLVIWCINLEVEEKHQLMEHVAHQCICMQFILELAKHMNVDPRSCISSFFTRIQLSDTEYKEAFNAELEAFKKRVKERARIRIEKAIQEAEEEERKKRLGPGGLDPVEVFESLPDPLKVCFETKDIELLQKTIAKMPEEEARYHINRCIDSGLWIPDAKKAEQEAKENSESIES</sequence>
<dbReference type="Proteomes" id="UP000054359">
    <property type="component" value="Unassembled WGS sequence"/>
</dbReference>
<dbReference type="InterPro" id="IPR004918">
    <property type="entry name" value="Cdc37"/>
</dbReference>
<dbReference type="PANTHER" id="PTHR12800">
    <property type="entry name" value="CDC37-RELATED"/>
    <property type="match status" value="1"/>
</dbReference>
<evidence type="ECO:0000313" key="13">
    <source>
        <dbReference type="Proteomes" id="UP000054359"/>
    </source>
</evidence>
<keyword evidence="7" id="KW-0175">Coiled coil</keyword>
<dbReference type="GO" id="GO:0051082">
    <property type="term" value="F:unfolded protein binding"/>
    <property type="evidence" value="ECO:0007669"/>
    <property type="project" value="TreeGrafter"/>
</dbReference>
<feature type="domain" description="Cdc37 N-terminal" evidence="11">
    <location>
        <begin position="1"/>
        <end position="125"/>
    </location>
</feature>
<gene>
    <name evidence="12" type="ORF">X975_19859</name>
</gene>
<dbReference type="SMART" id="SM01069">
    <property type="entry name" value="CDC37_C"/>
    <property type="match status" value="1"/>
</dbReference>
<dbReference type="EMBL" id="KK118950">
    <property type="protein sequence ID" value="KFM74256.1"/>
    <property type="molecule type" value="Genomic_DNA"/>
</dbReference>
<evidence type="ECO:0000256" key="5">
    <source>
        <dbReference type="ARBA" id="ARBA00023186"/>
    </source>
</evidence>
<keyword evidence="5" id="KW-0143">Chaperone</keyword>
<comment type="similarity">
    <text evidence="2">Belongs to the CDC37 family.</text>
</comment>
<dbReference type="Gene3D" id="1.20.58.610">
    <property type="entry name" value="Cdc37, Hsp90 binding domain"/>
    <property type="match status" value="1"/>
</dbReference>
<evidence type="ECO:0000256" key="2">
    <source>
        <dbReference type="ARBA" id="ARBA00006222"/>
    </source>
</evidence>
<dbReference type="GO" id="GO:0005737">
    <property type="term" value="C:cytoplasm"/>
    <property type="evidence" value="ECO:0007669"/>
    <property type="project" value="UniProtKB-SubCell"/>
</dbReference>
<dbReference type="GO" id="GO:0031072">
    <property type="term" value="F:heat shock protein binding"/>
    <property type="evidence" value="ECO:0007669"/>
    <property type="project" value="TreeGrafter"/>
</dbReference>
<accession>A0A087UA67</accession>
<feature type="compositionally biased region" description="Basic and acidic residues" evidence="8">
    <location>
        <begin position="1"/>
        <end position="11"/>
    </location>
</feature>
<dbReference type="GO" id="GO:0050821">
    <property type="term" value="P:protein stabilization"/>
    <property type="evidence" value="ECO:0007669"/>
    <property type="project" value="TreeGrafter"/>
</dbReference>
<feature type="coiled-coil region" evidence="7">
    <location>
        <begin position="72"/>
        <end position="109"/>
    </location>
</feature>
<dbReference type="InterPro" id="IPR013874">
    <property type="entry name" value="Cdc37_Hsp90-bd"/>
</dbReference>
<dbReference type="OMA" id="AEQCIII"/>
<dbReference type="SMART" id="SM01070">
    <property type="entry name" value="CDC37_M"/>
    <property type="match status" value="1"/>
</dbReference>
<dbReference type="STRING" id="407821.A0A087UA67"/>
<dbReference type="InterPro" id="IPR013855">
    <property type="entry name" value="Cdc37_N_dom"/>
</dbReference>
<dbReference type="Pfam" id="PF03234">
    <property type="entry name" value="CDC37_N"/>
    <property type="match status" value="1"/>
</dbReference>
<dbReference type="Gene3D" id="6.10.140.250">
    <property type="match status" value="1"/>
</dbReference>
<dbReference type="GO" id="GO:0051087">
    <property type="term" value="F:protein-folding chaperone binding"/>
    <property type="evidence" value="ECO:0007669"/>
    <property type="project" value="TreeGrafter"/>
</dbReference>
<evidence type="ECO:0000256" key="6">
    <source>
        <dbReference type="ARBA" id="ARBA00031396"/>
    </source>
</evidence>
<dbReference type="GO" id="GO:0019901">
    <property type="term" value="F:protein kinase binding"/>
    <property type="evidence" value="ECO:0007669"/>
    <property type="project" value="InterPro"/>
</dbReference>
<dbReference type="PANTHER" id="PTHR12800:SF4">
    <property type="entry name" value="HSP90 CO-CHAPERONE CDC37"/>
    <property type="match status" value="1"/>
</dbReference>
<evidence type="ECO:0000256" key="8">
    <source>
        <dbReference type="SAM" id="MobiDB-lite"/>
    </source>
</evidence>
<evidence type="ECO:0000259" key="11">
    <source>
        <dbReference type="SMART" id="SM01071"/>
    </source>
</evidence>
<dbReference type="InterPro" id="IPR038189">
    <property type="entry name" value="Cdc37_Hsp90-bd_sf"/>
</dbReference>
<name>A0A087UA67_STEMI</name>
<dbReference type="FunFam" id="1.20.58.610:FF:000001">
    <property type="entry name" value="Hsp90 co-chaperone Cdc37-like 1"/>
    <property type="match status" value="1"/>
</dbReference>
<evidence type="ECO:0000256" key="7">
    <source>
        <dbReference type="SAM" id="Coils"/>
    </source>
</evidence>
<evidence type="ECO:0000256" key="1">
    <source>
        <dbReference type="ARBA" id="ARBA00004496"/>
    </source>
</evidence>
<dbReference type="Pfam" id="PF08565">
    <property type="entry name" value="CDC37_M"/>
    <property type="match status" value="1"/>
</dbReference>
<evidence type="ECO:0000259" key="10">
    <source>
        <dbReference type="SMART" id="SM01070"/>
    </source>
</evidence>
<dbReference type="InterPro" id="IPR013873">
    <property type="entry name" value="Cdc37_C"/>
</dbReference>
<dbReference type="SMART" id="SM01071">
    <property type="entry name" value="CDC37_N"/>
    <property type="match status" value="1"/>
</dbReference>
<proteinExistence type="inferred from homology"/>
<feature type="non-terminal residue" evidence="12">
    <location>
        <position position="361"/>
    </location>
</feature>
<keyword evidence="13" id="KW-1185">Reference proteome</keyword>
<evidence type="ECO:0000256" key="4">
    <source>
        <dbReference type="ARBA" id="ARBA00022490"/>
    </source>
</evidence>